<dbReference type="InterPro" id="IPR036412">
    <property type="entry name" value="HAD-like_sf"/>
</dbReference>
<dbReference type="RefSeq" id="WP_179794054.1">
    <property type="nucleotide sequence ID" value="NZ_BAABHP010000028.1"/>
</dbReference>
<reference evidence="1 2" key="1">
    <citation type="submission" date="2020-07" db="EMBL/GenBank/DDBJ databases">
        <title>Sequencing the genomes of 1000 actinobacteria strains.</title>
        <authorList>
            <person name="Klenk H.-P."/>
        </authorList>
    </citation>
    <scope>NUCLEOTIDE SEQUENCE [LARGE SCALE GENOMIC DNA]</scope>
    <source>
        <strain evidence="1 2">DSM 45772</strain>
    </source>
</reference>
<keyword evidence="1" id="KW-0378">Hydrolase</keyword>
<dbReference type="GO" id="GO:0006281">
    <property type="term" value="P:DNA repair"/>
    <property type="evidence" value="ECO:0007669"/>
    <property type="project" value="TreeGrafter"/>
</dbReference>
<sequence length="218" mass="23720">MPDTVILDVDGTLVDSNYHHAVAWYRAFRRHDVTIPLWHLHRAIGMGGDQLVAHVSSQEVEDAHGDELRSEHSEEFDALIDEVSAFAETEQLLRGLRDQGLRLVLATSGGSRHAEHFLDLIDGRSYADDVVTSGDVEASKPAPDLIELALDRENSRDAVLVGDSVWDGQAGVRAGVPFLAVRTGGFSVDELVEAGAAYVAHDLPELLDHVRGEVSSPE</sequence>
<dbReference type="SFLD" id="SFLDG01129">
    <property type="entry name" value="C1.5:_HAD__Beta-PGM__Phosphata"/>
    <property type="match status" value="1"/>
</dbReference>
<name>A0A7Y9J5P4_9PSEU</name>
<dbReference type="PANTHER" id="PTHR43434">
    <property type="entry name" value="PHOSPHOGLYCOLATE PHOSPHATASE"/>
    <property type="match status" value="1"/>
</dbReference>
<keyword evidence="2" id="KW-1185">Reference proteome</keyword>
<proteinExistence type="predicted"/>
<dbReference type="SFLD" id="SFLDS00003">
    <property type="entry name" value="Haloacid_Dehalogenase"/>
    <property type="match status" value="1"/>
</dbReference>
<dbReference type="InterPro" id="IPR023198">
    <property type="entry name" value="PGP-like_dom2"/>
</dbReference>
<gene>
    <name evidence="1" type="ORF">BJ983_002469</name>
</gene>
<dbReference type="GO" id="GO:0008967">
    <property type="term" value="F:phosphoglycolate phosphatase activity"/>
    <property type="evidence" value="ECO:0007669"/>
    <property type="project" value="UniProtKB-EC"/>
</dbReference>
<dbReference type="PANTHER" id="PTHR43434:SF16">
    <property type="entry name" value="BLL8046 PROTEIN"/>
    <property type="match status" value="1"/>
</dbReference>
<dbReference type="Proteomes" id="UP000535890">
    <property type="component" value="Unassembled WGS sequence"/>
</dbReference>
<dbReference type="InterPro" id="IPR023214">
    <property type="entry name" value="HAD_sf"/>
</dbReference>
<dbReference type="InterPro" id="IPR050155">
    <property type="entry name" value="HAD-like_hydrolase_sf"/>
</dbReference>
<dbReference type="AlphaFoldDB" id="A0A7Y9J5P4"/>
<dbReference type="InterPro" id="IPR041492">
    <property type="entry name" value="HAD_2"/>
</dbReference>
<protein>
    <submittedName>
        <fullName evidence="1">Phosphoglycolate phosphatase</fullName>
        <ecNumber evidence="1">3.1.3.18</ecNumber>
    </submittedName>
</protein>
<evidence type="ECO:0000313" key="1">
    <source>
        <dbReference type="EMBL" id="NYD36367.1"/>
    </source>
</evidence>
<dbReference type="EMBL" id="JACCBN010000001">
    <property type="protein sequence ID" value="NYD36367.1"/>
    <property type="molecule type" value="Genomic_DNA"/>
</dbReference>
<dbReference type="Gene3D" id="3.40.50.1000">
    <property type="entry name" value="HAD superfamily/HAD-like"/>
    <property type="match status" value="1"/>
</dbReference>
<dbReference type="SUPFAM" id="SSF56784">
    <property type="entry name" value="HAD-like"/>
    <property type="match status" value="1"/>
</dbReference>
<dbReference type="InterPro" id="IPR006439">
    <property type="entry name" value="HAD-SF_hydro_IA"/>
</dbReference>
<accession>A0A7Y9J5P4</accession>
<comment type="caution">
    <text evidence="1">The sequence shown here is derived from an EMBL/GenBank/DDBJ whole genome shotgun (WGS) entry which is preliminary data.</text>
</comment>
<dbReference type="EC" id="3.1.3.18" evidence="1"/>
<dbReference type="Gene3D" id="1.10.150.240">
    <property type="entry name" value="Putative phosphatase, domain 2"/>
    <property type="match status" value="1"/>
</dbReference>
<dbReference type="Pfam" id="PF13419">
    <property type="entry name" value="HAD_2"/>
    <property type="match status" value="1"/>
</dbReference>
<dbReference type="GO" id="GO:0005829">
    <property type="term" value="C:cytosol"/>
    <property type="evidence" value="ECO:0007669"/>
    <property type="project" value="TreeGrafter"/>
</dbReference>
<evidence type="ECO:0000313" key="2">
    <source>
        <dbReference type="Proteomes" id="UP000535890"/>
    </source>
</evidence>
<organism evidence="1 2">
    <name type="scientific">Actinomycetospora corticicola</name>
    <dbReference type="NCBI Taxonomy" id="663602"/>
    <lineage>
        <taxon>Bacteria</taxon>
        <taxon>Bacillati</taxon>
        <taxon>Actinomycetota</taxon>
        <taxon>Actinomycetes</taxon>
        <taxon>Pseudonocardiales</taxon>
        <taxon>Pseudonocardiaceae</taxon>
        <taxon>Actinomycetospora</taxon>
    </lineage>
</organism>
<dbReference type="SFLD" id="SFLDG01135">
    <property type="entry name" value="C1.5.6:_HAD__Beta-PGM__Phospha"/>
    <property type="match status" value="1"/>
</dbReference>
<dbReference type="NCBIfam" id="TIGR01549">
    <property type="entry name" value="HAD-SF-IA-v1"/>
    <property type="match status" value="1"/>
</dbReference>